<dbReference type="InterPro" id="IPR002838">
    <property type="entry name" value="AIM24"/>
</dbReference>
<gene>
    <name evidence="1" type="ORF">KDK95_29075</name>
</gene>
<dbReference type="PANTHER" id="PTHR43657">
    <property type="entry name" value="TRYPTOPHAN RNA-BINDING ATTENUATOR PROTEIN-LIKE PROTEIN"/>
    <property type="match status" value="1"/>
</dbReference>
<reference evidence="1" key="1">
    <citation type="submission" date="2021-04" db="EMBL/GenBank/DDBJ databases">
        <title>Genome based classification of Actinospica acidithermotolerans sp. nov., an actinobacterium isolated from an Indonesian hot spring.</title>
        <authorList>
            <person name="Kusuma A.B."/>
            <person name="Putra K.E."/>
            <person name="Nafisah S."/>
            <person name="Loh J."/>
            <person name="Nouioui I."/>
            <person name="Goodfellow M."/>
        </authorList>
    </citation>
    <scope>NUCLEOTIDE SEQUENCE</scope>
    <source>
        <strain evidence="1">MGRD01-02</strain>
    </source>
</reference>
<dbReference type="InterPro" id="IPR036983">
    <property type="entry name" value="AIM24_sf"/>
</dbReference>
<protein>
    <submittedName>
        <fullName evidence="1">AIM24 family protein</fullName>
    </submittedName>
</protein>
<dbReference type="Proteomes" id="UP000676325">
    <property type="component" value="Unassembled WGS sequence"/>
</dbReference>
<name>A0A941EFI4_9ACTN</name>
<evidence type="ECO:0000313" key="1">
    <source>
        <dbReference type="EMBL" id="MBR7830391.1"/>
    </source>
</evidence>
<comment type="caution">
    <text evidence="1">The sequence shown here is derived from an EMBL/GenBank/DDBJ whole genome shotgun (WGS) entry which is preliminary data.</text>
</comment>
<keyword evidence="2" id="KW-1185">Reference proteome</keyword>
<dbReference type="RefSeq" id="WP_212521518.1">
    <property type="nucleotide sequence ID" value="NZ_JAGSOH010000130.1"/>
</dbReference>
<dbReference type="Gene3D" id="3.60.160.10">
    <property type="entry name" value="Mitochondrial biogenesis AIM24"/>
    <property type="match status" value="1"/>
</dbReference>
<proteinExistence type="predicted"/>
<organism evidence="1 2">
    <name type="scientific">Actinospica acidithermotolerans</name>
    <dbReference type="NCBI Taxonomy" id="2828514"/>
    <lineage>
        <taxon>Bacteria</taxon>
        <taxon>Bacillati</taxon>
        <taxon>Actinomycetota</taxon>
        <taxon>Actinomycetes</taxon>
        <taxon>Catenulisporales</taxon>
        <taxon>Actinospicaceae</taxon>
        <taxon>Actinospica</taxon>
    </lineage>
</organism>
<dbReference type="InterPro" id="IPR016031">
    <property type="entry name" value="Trp_RNA-bd_attenuator-like_dom"/>
</dbReference>
<dbReference type="AlphaFoldDB" id="A0A941EFI4"/>
<dbReference type="EMBL" id="JAGSOH010000130">
    <property type="protein sequence ID" value="MBR7830391.1"/>
    <property type="molecule type" value="Genomic_DNA"/>
</dbReference>
<dbReference type="PANTHER" id="PTHR43657:SF1">
    <property type="entry name" value="ALTERED INHERITANCE OF MITOCHONDRIA PROTEIN 24, MITOCHONDRIAL"/>
    <property type="match status" value="1"/>
</dbReference>
<dbReference type="SUPFAM" id="SSF51219">
    <property type="entry name" value="TRAP-like"/>
    <property type="match status" value="1"/>
</dbReference>
<evidence type="ECO:0000313" key="2">
    <source>
        <dbReference type="Proteomes" id="UP000676325"/>
    </source>
</evidence>
<accession>A0A941EFI4</accession>
<sequence length="259" mass="27525">MTASVSLLPSQVTEGQGPGMAYRIEGQLVPVLHLALNGQMPVYFEHHVVLWKQPQIDIQLMRMPGAFKRVIAGMPIMMTQAVGYGEIAFSRDASGQVFPLTIPHGQSLYVREHQFLAATMNLTFAPERIKGIGSMLLGGQGFWQDRFDAPQGDGLLWLHAHGNAFEVVLQPGEVIDVEPGSWIYRDVSVGYQQQMYGLKTGLLAGGGNIVFNRFTGPGRVGLQSGYYSPAAGAEGAAGTAAAVGGAAAALKIGSKLLGG</sequence>
<dbReference type="Pfam" id="PF01987">
    <property type="entry name" value="AIM24"/>
    <property type="match status" value="1"/>
</dbReference>